<accession>A0A6N9NJI1</accession>
<keyword evidence="2" id="KW-1185">Reference proteome</keyword>
<dbReference type="EMBL" id="WWNE01000005">
    <property type="protein sequence ID" value="NBG65350.1"/>
    <property type="molecule type" value="Genomic_DNA"/>
</dbReference>
<evidence type="ECO:0000313" key="1">
    <source>
        <dbReference type="EMBL" id="NBG65350.1"/>
    </source>
</evidence>
<organism evidence="1 2">
    <name type="scientific">Acidiluteibacter ferrifornacis</name>
    <dbReference type="NCBI Taxonomy" id="2692424"/>
    <lineage>
        <taxon>Bacteria</taxon>
        <taxon>Pseudomonadati</taxon>
        <taxon>Bacteroidota</taxon>
        <taxon>Flavobacteriia</taxon>
        <taxon>Flavobacteriales</taxon>
        <taxon>Cryomorphaceae</taxon>
        <taxon>Acidiluteibacter</taxon>
    </lineage>
</organism>
<dbReference type="AlphaFoldDB" id="A0A6N9NJI1"/>
<reference evidence="1 2" key="1">
    <citation type="submission" date="2019-12" db="EMBL/GenBank/DDBJ databases">
        <authorList>
            <person name="Zhao J."/>
        </authorList>
    </citation>
    <scope>NUCLEOTIDE SEQUENCE [LARGE SCALE GENOMIC DNA]</scope>
    <source>
        <strain evidence="1 2">S-15</strain>
    </source>
</reference>
<gene>
    <name evidence="1" type="ORF">GQN54_04440</name>
</gene>
<name>A0A6N9NJI1_9FLAO</name>
<evidence type="ECO:0000313" key="2">
    <source>
        <dbReference type="Proteomes" id="UP000470771"/>
    </source>
</evidence>
<protein>
    <submittedName>
        <fullName evidence="1">Uncharacterized protein</fullName>
    </submittedName>
</protein>
<dbReference type="RefSeq" id="WP_160632313.1">
    <property type="nucleotide sequence ID" value="NZ_WWNE01000005.1"/>
</dbReference>
<comment type="caution">
    <text evidence="1">The sequence shown here is derived from an EMBL/GenBank/DDBJ whole genome shotgun (WGS) entry which is preliminary data.</text>
</comment>
<proteinExistence type="predicted"/>
<sequence>MKLIKVMLHFEPQENYSSNHEFFLNPNQIKFIDPEDGNIFLVDNEIQGRTIIQCNVVEYSDYLSLTE</sequence>
<dbReference type="Proteomes" id="UP000470771">
    <property type="component" value="Unassembled WGS sequence"/>
</dbReference>